<proteinExistence type="inferred from homology"/>
<evidence type="ECO:0000313" key="13">
    <source>
        <dbReference type="Proteomes" id="UP000663845"/>
    </source>
</evidence>
<dbReference type="Pfam" id="PF13424">
    <property type="entry name" value="TPR_12"/>
    <property type="match status" value="2"/>
</dbReference>
<feature type="repeat" description="TPR" evidence="8">
    <location>
        <begin position="483"/>
        <end position="516"/>
    </location>
</feature>
<keyword evidence="6 8" id="KW-0802">TPR repeat</keyword>
<evidence type="ECO:0000256" key="8">
    <source>
        <dbReference type="PROSITE-ProRule" id="PRU00339"/>
    </source>
</evidence>
<dbReference type="PANTHER" id="PTHR45641">
    <property type="entry name" value="TETRATRICOPEPTIDE REPEAT PROTEIN (AFU_ORTHOLOGUE AFUA_6G03870)"/>
    <property type="match status" value="1"/>
</dbReference>
<keyword evidence="9" id="KW-0521">NADP</keyword>
<dbReference type="PANTHER" id="PTHR45641:SF19">
    <property type="entry name" value="NEPHROCYSTIN-3"/>
    <property type="match status" value="1"/>
</dbReference>
<keyword evidence="4" id="KW-0548">Nucleotidyltransferase</keyword>
<dbReference type="Pfam" id="PF13176">
    <property type="entry name" value="TPR_7"/>
    <property type="match status" value="1"/>
</dbReference>
<comment type="caution">
    <text evidence="11">The sequence shown here is derived from an EMBL/GenBank/DDBJ whole genome shotgun (WGS) entry which is preliminary data.</text>
</comment>
<dbReference type="EMBL" id="CAJNOG010000362">
    <property type="protein sequence ID" value="CAF1198533.1"/>
    <property type="molecule type" value="Genomic_DNA"/>
</dbReference>
<dbReference type="Proteomes" id="UP000663845">
    <property type="component" value="Unassembled WGS sequence"/>
</dbReference>
<dbReference type="PROSITE" id="PS50005">
    <property type="entry name" value="TPR"/>
    <property type="match status" value="3"/>
</dbReference>
<evidence type="ECO:0000256" key="6">
    <source>
        <dbReference type="ARBA" id="ARBA00022803"/>
    </source>
</evidence>
<feature type="repeat" description="TPR" evidence="8">
    <location>
        <begin position="609"/>
        <end position="642"/>
    </location>
</feature>
<dbReference type="PROSITE" id="PS51996">
    <property type="entry name" value="TR_MART"/>
    <property type="match status" value="1"/>
</dbReference>
<dbReference type="OrthoDB" id="2143247at2759"/>
<dbReference type="SUPFAM" id="SSF56399">
    <property type="entry name" value="ADP-ribosylation"/>
    <property type="match status" value="1"/>
</dbReference>
<evidence type="ECO:0000256" key="5">
    <source>
        <dbReference type="ARBA" id="ARBA00022737"/>
    </source>
</evidence>
<evidence type="ECO:0000313" key="12">
    <source>
        <dbReference type="EMBL" id="CAF3526488.1"/>
    </source>
</evidence>
<dbReference type="InterPro" id="IPR019734">
    <property type="entry name" value="TPR_rpt"/>
</dbReference>
<dbReference type="EMBL" id="CAJNON010000212">
    <property type="protein sequence ID" value="CAF1108177.1"/>
    <property type="molecule type" value="Genomic_DNA"/>
</dbReference>
<dbReference type="Pfam" id="PF01129">
    <property type="entry name" value="ART"/>
    <property type="match status" value="1"/>
</dbReference>
<comment type="similarity">
    <text evidence="1 9">Belongs to the Arg-specific ADP-ribosyltransferase family.</text>
</comment>
<dbReference type="Proteomes" id="UP000663881">
    <property type="component" value="Unassembled WGS sequence"/>
</dbReference>
<keyword evidence="3 9" id="KW-0808">Transferase</keyword>
<evidence type="ECO:0000256" key="1">
    <source>
        <dbReference type="ARBA" id="ARBA00009558"/>
    </source>
</evidence>
<dbReference type="SUPFAM" id="SSF81901">
    <property type="entry name" value="HCP-like"/>
    <property type="match status" value="1"/>
</dbReference>
<keyword evidence="9" id="KW-0520">NAD</keyword>
<evidence type="ECO:0000256" key="9">
    <source>
        <dbReference type="RuleBase" id="RU361228"/>
    </source>
</evidence>
<keyword evidence="5" id="KW-0677">Repeat</keyword>
<evidence type="ECO:0000256" key="3">
    <source>
        <dbReference type="ARBA" id="ARBA00022679"/>
    </source>
</evidence>
<dbReference type="EC" id="2.4.2.31" evidence="9"/>
<dbReference type="GO" id="GO:0106274">
    <property type="term" value="F:NAD+-protein-arginine ADP-ribosyltransferase activity"/>
    <property type="evidence" value="ECO:0007669"/>
    <property type="project" value="UniProtKB-EC"/>
</dbReference>
<dbReference type="EMBL" id="CAJOAY010000081">
    <property type="protein sequence ID" value="CAF3526488.1"/>
    <property type="molecule type" value="Genomic_DNA"/>
</dbReference>
<organism evidence="11 13">
    <name type="scientific">Adineta steineri</name>
    <dbReference type="NCBI Taxonomy" id="433720"/>
    <lineage>
        <taxon>Eukaryota</taxon>
        <taxon>Metazoa</taxon>
        <taxon>Spiralia</taxon>
        <taxon>Gnathifera</taxon>
        <taxon>Rotifera</taxon>
        <taxon>Eurotatoria</taxon>
        <taxon>Bdelloidea</taxon>
        <taxon>Adinetida</taxon>
        <taxon>Adinetidae</taxon>
        <taxon>Adineta</taxon>
    </lineage>
</organism>
<gene>
    <name evidence="11" type="ORF">JYZ213_LOCUS26766</name>
    <name evidence="12" type="ORF">OKA104_LOCUS2880</name>
    <name evidence="10" type="ORF">VCS650_LOCUS20485</name>
</gene>
<dbReference type="AlphaFoldDB" id="A0A814W9Z4"/>
<evidence type="ECO:0000313" key="10">
    <source>
        <dbReference type="EMBL" id="CAF1108177.1"/>
    </source>
</evidence>
<dbReference type="SMART" id="SM00028">
    <property type="entry name" value="TPR"/>
    <property type="match status" value="6"/>
</dbReference>
<protein>
    <recommendedName>
        <fullName evidence="9">NAD(P)(+)--arginine ADP-ribosyltransferase</fullName>
        <ecNumber evidence="9">2.4.2.31</ecNumber>
    </recommendedName>
    <alternativeName>
        <fullName evidence="9">Mono(ADP-ribosyl)transferase</fullName>
    </alternativeName>
</protein>
<sequence length="665" mass="77583">MTAITSLTTTLSALHNTNLETFSLVWLDISIHDSQENLDTQRQLRTIINHLKTFEDSNICENYIRSVPNHDRIIIIVSGLSGRRLVPRIHYLQQVCSIYVYCMDRKTNERWTKKFNKIQAVIIKSKDLVDQIQSDQIKRIKKKANETLSINIFNTEQGQSTTGLNGQFIHSQLLIDCLLRMNPTTIEQDEFVSVCKEEYKGNQHELSIINDFEKNYTPSRAIWWYTRPSFLYRLLNKALRIQNIDLIYLFRFFIRDLHRQLLEYQSLNVIRVYRGQLMINDELQILKDSIGKFISINSFFSTSLNRELAEVFSRDSDNCERVLFEIDANPQLTNEKPFANISTYSYFPDESEVLFMLGSIFRLVNISCNDHGLWIIHMVLSSGNDHDLKPIFEHMKNQHSQYKTDLLSFGHVLRDMGKFDEAENYYRRLLHPLPTDSQELGRCYHALGVIKYEKGDYDSSLNWHSKALEIKLYSLKSNDPQLANSYNSIGTIYERKKDYTRAIQSFHKSLTILKQAFGDDHPKVAICLNNIAGIYQIEKKYNEALKYNQIALNIRVKHLPADHPDLGASHSNIGIIYRCLGHYNFAIEHHNQSLKIHQKSLPPQHPQIASTLNNVGLVYEDENEYHQALEYYEKAALIYRHALPSTHPNIIKTDQFIQRVLLKMK</sequence>
<dbReference type="Gene3D" id="3.90.176.10">
    <property type="entry name" value="Toxin ADP-ribosyltransferase, Chain A, domain 1"/>
    <property type="match status" value="1"/>
</dbReference>
<evidence type="ECO:0000256" key="7">
    <source>
        <dbReference type="ARBA" id="ARBA00047597"/>
    </source>
</evidence>
<evidence type="ECO:0000313" key="11">
    <source>
        <dbReference type="EMBL" id="CAF1198533.1"/>
    </source>
</evidence>
<keyword evidence="2 9" id="KW-0328">Glycosyltransferase</keyword>
<dbReference type="GO" id="GO:0016779">
    <property type="term" value="F:nucleotidyltransferase activity"/>
    <property type="evidence" value="ECO:0007669"/>
    <property type="project" value="UniProtKB-KW"/>
</dbReference>
<feature type="repeat" description="TPR" evidence="8">
    <location>
        <begin position="403"/>
        <end position="436"/>
    </location>
</feature>
<dbReference type="InterPro" id="IPR000768">
    <property type="entry name" value="ART"/>
</dbReference>
<reference evidence="11" key="1">
    <citation type="submission" date="2021-02" db="EMBL/GenBank/DDBJ databases">
        <authorList>
            <person name="Nowell W R."/>
        </authorList>
    </citation>
    <scope>NUCLEOTIDE SEQUENCE</scope>
</reference>
<name>A0A814W9Z4_9BILA</name>
<evidence type="ECO:0000256" key="2">
    <source>
        <dbReference type="ARBA" id="ARBA00022676"/>
    </source>
</evidence>
<dbReference type="Gene3D" id="1.25.40.10">
    <property type="entry name" value="Tetratricopeptide repeat domain"/>
    <property type="match status" value="2"/>
</dbReference>
<dbReference type="PROSITE" id="PS50293">
    <property type="entry name" value="TPR_REGION"/>
    <property type="match status" value="1"/>
</dbReference>
<dbReference type="InterPro" id="IPR011990">
    <property type="entry name" value="TPR-like_helical_dom_sf"/>
</dbReference>
<evidence type="ECO:0000256" key="4">
    <source>
        <dbReference type="ARBA" id="ARBA00022695"/>
    </source>
</evidence>
<dbReference type="Proteomes" id="UP000663891">
    <property type="component" value="Unassembled WGS sequence"/>
</dbReference>
<comment type="catalytic activity">
    <reaction evidence="7 9">
        <text>L-arginyl-[protein] + NAD(+) = N(omega)-(ADP-D-ribosyl)-L-arginyl-[protein] + nicotinamide + H(+)</text>
        <dbReference type="Rhea" id="RHEA:19149"/>
        <dbReference type="Rhea" id="RHEA-COMP:10532"/>
        <dbReference type="Rhea" id="RHEA-COMP:15087"/>
        <dbReference type="ChEBI" id="CHEBI:15378"/>
        <dbReference type="ChEBI" id="CHEBI:17154"/>
        <dbReference type="ChEBI" id="CHEBI:29965"/>
        <dbReference type="ChEBI" id="CHEBI:57540"/>
        <dbReference type="ChEBI" id="CHEBI:142554"/>
        <dbReference type="EC" id="2.4.2.31"/>
    </reaction>
</comment>
<accession>A0A814W9Z4</accession>